<reference evidence="1 2" key="1">
    <citation type="submission" date="2015-07" db="EMBL/GenBank/DDBJ databases">
        <title>Whole genome sequence of Herpetosiphon geysericola DSM 7119.</title>
        <authorList>
            <person name="Hemp J."/>
            <person name="Ward L.M."/>
            <person name="Pace L.A."/>
            <person name="Fischer W.W."/>
        </authorList>
    </citation>
    <scope>NUCLEOTIDE SEQUENCE [LARGE SCALE GENOMIC DNA]</scope>
    <source>
        <strain evidence="1 2">DSM 7119</strain>
    </source>
</reference>
<name>A0A0P6Z1J8_9CHLR</name>
<evidence type="ECO:0000313" key="2">
    <source>
        <dbReference type="Proteomes" id="UP000050277"/>
    </source>
</evidence>
<dbReference type="EMBL" id="LGKP01000008">
    <property type="protein sequence ID" value="KPL90928.1"/>
    <property type="molecule type" value="Genomic_DNA"/>
</dbReference>
<dbReference type="Proteomes" id="UP000050277">
    <property type="component" value="Unassembled WGS sequence"/>
</dbReference>
<comment type="caution">
    <text evidence="1">The sequence shown here is derived from an EMBL/GenBank/DDBJ whole genome shotgun (WGS) entry which is preliminary data.</text>
</comment>
<dbReference type="RefSeq" id="WP_054533108.1">
    <property type="nucleotide sequence ID" value="NZ_LGKP01000008.1"/>
</dbReference>
<keyword evidence="2" id="KW-1185">Reference proteome</keyword>
<accession>A0A0P6Z1J8</accession>
<sequence>MVKRLQHQVLSQRALNRALLGRQHLLERVRGSVLGLIDQLVGMQAQAPNPPYVGLWSRLHGFEQQQLSTLFEQRQVVRIALMRSTIHLVSASDCLNLRPLLQPVLERGFQSNFGKQLPGIDKAALIEFGRHLLETQPQTFQALGGLLHERWPDYPAAALAQALRTWLALVQVPPRGLWATSGPAAHTIAEQWLGQPLASAPDLAQLVRRYLAAFGPASINDMQAWSGLTRLGVVFKQLQAELICFCDEQGRELYDLAAAPRPDPATPAPPRLLAEFDNILLAHADRTRILSEAYRQRLFTSNGLIPGAILVDGFVVGMWKIKQPESSLHLQLFEPIAKAERQALEHEAASLLHFATNSNEPIIQFAEHRA</sequence>
<evidence type="ECO:0000313" key="1">
    <source>
        <dbReference type="EMBL" id="KPL90928.1"/>
    </source>
</evidence>
<dbReference type="InterPro" id="IPR009351">
    <property type="entry name" value="AlkZ-like"/>
</dbReference>
<dbReference type="OrthoDB" id="57247at2"/>
<dbReference type="PANTHER" id="PTHR38479">
    <property type="entry name" value="LMO0824 PROTEIN"/>
    <property type="match status" value="1"/>
</dbReference>
<protein>
    <recommendedName>
        <fullName evidence="3">Winged helix DNA-binding domain-containing protein</fullName>
    </recommendedName>
</protein>
<dbReference type="STRING" id="70996.SE18_03895"/>
<gene>
    <name evidence="1" type="ORF">SE18_03895</name>
</gene>
<dbReference type="PATRIC" id="fig|70996.4.peg.5263"/>
<evidence type="ECO:0008006" key="3">
    <source>
        <dbReference type="Google" id="ProtNLM"/>
    </source>
</evidence>
<dbReference type="PANTHER" id="PTHR38479:SF2">
    <property type="entry name" value="WINGED HELIX DNA-BINDING DOMAIN-CONTAINING PROTEIN"/>
    <property type="match status" value="1"/>
</dbReference>
<proteinExistence type="predicted"/>
<dbReference type="AlphaFoldDB" id="A0A0P6Z1J8"/>
<dbReference type="Pfam" id="PF06224">
    <property type="entry name" value="AlkZ-like"/>
    <property type="match status" value="1"/>
</dbReference>
<organism evidence="1 2">
    <name type="scientific">Herpetosiphon geysericola</name>
    <dbReference type="NCBI Taxonomy" id="70996"/>
    <lineage>
        <taxon>Bacteria</taxon>
        <taxon>Bacillati</taxon>
        <taxon>Chloroflexota</taxon>
        <taxon>Chloroflexia</taxon>
        <taxon>Herpetosiphonales</taxon>
        <taxon>Herpetosiphonaceae</taxon>
        <taxon>Herpetosiphon</taxon>
    </lineage>
</organism>